<organism evidence="1 2">
    <name type="scientific">Hyaloscypha hepaticicola</name>
    <dbReference type="NCBI Taxonomy" id="2082293"/>
    <lineage>
        <taxon>Eukaryota</taxon>
        <taxon>Fungi</taxon>
        <taxon>Dikarya</taxon>
        <taxon>Ascomycota</taxon>
        <taxon>Pezizomycotina</taxon>
        <taxon>Leotiomycetes</taxon>
        <taxon>Helotiales</taxon>
        <taxon>Hyaloscyphaceae</taxon>
        <taxon>Hyaloscypha</taxon>
    </lineage>
</organism>
<name>A0A2J6PHD7_9HELO</name>
<gene>
    <name evidence="1" type="ORF">NA56DRAFT_755764</name>
</gene>
<sequence length="135" mass="15417">MATEIHNHSFLKFSKSSEVQSRPNALKTSPFRTLSHGVIRRIAWFLPPASKLAFRHSCLHIYSVTTTRRLNSGREKGPLLRHTPPWEVLELEYPNHVECYRCRALHPTDKIPTDSGLIFPFAGSVLVCGREQLLL</sequence>
<accession>A0A2J6PHD7</accession>
<reference evidence="1 2" key="1">
    <citation type="submission" date="2016-05" db="EMBL/GenBank/DDBJ databases">
        <title>A degradative enzymes factory behind the ericoid mycorrhizal symbiosis.</title>
        <authorList>
            <consortium name="DOE Joint Genome Institute"/>
            <person name="Martino E."/>
            <person name="Morin E."/>
            <person name="Grelet G."/>
            <person name="Kuo A."/>
            <person name="Kohler A."/>
            <person name="Daghino S."/>
            <person name="Barry K."/>
            <person name="Choi C."/>
            <person name="Cichocki N."/>
            <person name="Clum A."/>
            <person name="Copeland A."/>
            <person name="Hainaut M."/>
            <person name="Haridas S."/>
            <person name="Labutti K."/>
            <person name="Lindquist E."/>
            <person name="Lipzen A."/>
            <person name="Khouja H.-R."/>
            <person name="Murat C."/>
            <person name="Ohm R."/>
            <person name="Olson A."/>
            <person name="Spatafora J."/>
            <person name="Veneault-Fourrey C."/>
            <person name="Henrissat B."/>
            <person name="Grigoriev I."/>
            <person name="Martin F."/>
            <person name="Perotto S."/>
        </authorList>
    </citation>
    <scope>NUCLEOTIDE SEQUENCE [LARGE SCALE GENOMIC DNA]</scope>
    <source>
        <strain evidence="1 2">UAMH 7357</strain>
    </source>
</reference>
<protein>
    <submittedName>
        <fullName evidence="1">Uncharacterized protein</fullName>
    </submittedName>
</protein>
<evidence type="ECO:0000313" key="2">
    <source>
        <dbReference type="Proteomes" id="UP000235672"/>
    </source>
</evidence>
<evidence type="ECO:0000313" key="1">
    <source>
        <dbReference type="EMBL" id="PMD13457.1"/>
    </source>
</evidence>
<keyword evidence="2" id="KW-1185">Reference proteome</keyword>
<dbReference type="OrthoDB" id="3564789at2759"/>
<dbReference type="Proteomes" id="UP000235672">
    <property type="component" value="Unassembled WGS sequence"/>
</dbReference>
<proteinExistence type="predicted"/>
<dbReference type="EMBL" id="KZ613531">
    <property type="protein sequence ID" value="PMD13457.1"/>
    <property type="molecule type" value="Genomic_DNA"/>
</dbReference>
<dbReference type="AlphaFoldDB" id="A0A2J6PHD7"/>